<organism evidence="2 3">
    <name type="scientific">Helianthus annuus</name>
    <name type="common">Common sunflower</name>
    <dbReference type="NCBI Taxonomy" id="4232"/>
    <lineage>
        <taxon>Eukaryota</taxon>
        <taxon>Viridiplantae</taxon>
        <taxon>Streptophyta</taxon>
        <taxon>Embryophyta</taxon>
        <taxon>Tracheophyta</taxon>
        <taxon>Spermatophyta</taxon>
        <taxon>Magnoliopsida</taxon>
        <taxon>eudicotyledons</taxon>
        <taxon>Gunneridae</taxon>
        <taxon>Pentapetalae</taxon>
        <taxon>asterids</taxon>
        <taxon>campanulids</taxon>
        <taxon>Asterales</taxon>
        <taxon>Asteraceae</taxon>
        <taxon>Asteroideae</taxon>
        <taxon>Heliantheae alliance</taxon>
        <taxon>Heliantheae</taxon>
        <taxon>Helianthus</taxon>
    </lineage>
</organism>
<name>A0A251SN25_HELAN</name>
<accession>A0A251SN25</accession>
<dbReference type="InParanoid" id="A0A251SN25"/>
<keyword evidence="3" id="KW-1185">Reference proteome</keyword>
<protein>
    <submittedName>
        <fullName evidence="2">Uncharacterized protein</fullName>
    </submittedName>
</protein>
<dbReference type="Proteomes" id="UP000215914">
    <property type="component" value="Chromosome 13"/>
</dbReference>
<proteinExistence type="predicted"/>
<gene>
    <name evidence="2" type="ORF">HannXRQ_Chr13g0388771</name>
</gene>
<evidence type="ECO:0000313" key="2">
    <source>
        <dbReference type="EMBL" id="OTG00238.1"/>
    </source>
</evidence>
<dbReference type="AlphaFoldDB" id="A0A251SN25"/>
<dbReference type="EMBL" id="CM007902">
    <property type="protein sequence ID" value="OTG00238.1"/>
    <property type="molecule type" value="Genomic_DNA"/>
</dbReference>
<feature type="signal peptide" evidence="1">
    <location>
        <begin position="1"/>
        <end position="19"/>
    </location>
</feature>
<sequence length="255" mass="28419">MFIISIAQMMMSSAAGVGAEGLVGEIGRYRNCDQAAVSSYWGISRSNRVDMELLYVLFLYTTQVPHYLEGENYVFSGGREVINVFSILCIIQHFSYTYMGVGNVGFAPVVIDCEERLLLGLRRRLKGFFGLEHAGYEGCFGWIRKRVGWHKNLLFSKSQFHPQQLKKVHPQFITDYVGSPFADEYGLFITDYVGSPRLTCDIIGGYWTGSPLSMLPIYKELIASGLREFSMVPTLKSHGVESCSKTPGSNLGGAT</sequence>
<evidence type="ECO:0000256" key="1">
    <source>
        <dbReference type="SAM" id="SignalP"/>
    </source>
</evidence>
<feature type="chain" id="PRO_5013327117" evidence="1">
    <location>
        <begin position="20"/>
        <end position="255"/>
    </location>
</feature>
<keyword evidence="1" id="KW-0732">Signal</keyword>
<reference evidence="3" key="1">
    <citation type="journal article" date="2017" name="Nature">
        <title>The sunflower genome provides insights into oil metabolism, flowering and Asterid evolution.</title>
        <authorList>
            <person name="Badouin H."/>
            <person name="Gouzy J."/>
            <person name="Grassa C.J."/>
            <person name="Murat F."/>
            <person name="Staton S.E."/>
            <person name="Cottret L."/>
            <person name="Lelandais-Briere C."/>
            <person name="Owens G.L."/>
            <person name="Carrere S."/>
            <person name="Mayjonade B."/>
            <person name="Legrand L."/>
            <person name="Gill N."/>
            <person name="Kane N.C."/>
            <person name="Bowers J.E."/>
            <person name="Hubner S."/>
            <person name="Bellec A."/>
            <person name="Berard A."/>
            <person name="Berges H."/>
            <person name="Blanchet N."/>
            <person name="Boniface M.C."/>
            <person name="Brunel D."/>
            <person name="Catrice O."/>
            <person name="Chaidir N."/>
            <person name="Claudel C."/>
            <person name="Donnadieu C."/>
            <person name="Faraut T."/>
            <person name="Fievet G."/>
            <person name="Helmstetter N."/>
            <person name="King M."/>
            <person name="Knapp S.J."/>
            <person name="Lai Z."/>
            <person name="Le Paslier M.C."/>
            <person name="Lippi Y."/>
            <person name="Lorenzon L."/>
            <person name="Mandel J.R."/>
            <person name="Marage G."/>
            <person name="Marchand G."/>
            <person name="Marquand E."/>
            <person name="Bret-Mestries E."/>
            <person name="Morien E."/>
            <person name="Nambeesan S."/>
            <person name="Nguyen T."/>
            <person name="Pegot-Espagnet P."/>
            <person name="Pouilly N."/>
            <person name="Raftis F."/>
            <person name="Sallet E."/>
            <person name="Schiex T."/>
            <person name="Thomas J."/>
            <person name="Vandecasteele C."/>
            <person name="Vares D."/>
            <person name="Vear F."/>
            <person name="Vautrin S."/>
            <person name="Crespi M."/>
            <person name="Mangin B."/>
            <person name="Burke J.M."/>
            <person name="Salse J."/>
            <person name="Munos S."/>
            <person name="Vincourt P."/>
            <person name="Rieseberg L.H."/>
            <person name="Langlade N.B."/>
        </authorList>
    </citation>
    <scope>NUCLEOTIDE SEQUENCE [LARGE SCALE GENOMIC DNA]</scope>
    <source>
        <strain evidence="3">cv. SF193</strain>
    </source>
</reference>
<evidence type="ECO:0000313" key="3">
    <source>
        <dbReference type="Proteomes" id="UP000215914"/>
    </source>
</evidence>